<reference evidence="2 3" key="1">
    <citation type="submission" date="2020-10" db="EMBL/GenBank/DDBJ databases">
        <title>Sequencing the genomes of 1000 actinobacteria strains.</title>
        <authorList>
            <person name="Klenk H.-P."/>
        </authorList>
    </citation>
    <scope>NUCLEOTIDE SEQUENCE [LARGE SCALE GENOMIC DNA]</scope>
    <source>
        <strain evidence="2 3">DSM 43173</strain>
    </source>
</reference>
<gene>
    <name evidence="2" type="ORF">H4W80_006537</name>
</gene>
<evidence type="ECO:0000256" key="1">
    <source>
        <dbReference type="SAM" id="Phobius"/>
    </source>
</evidence>
<evidence type="ECO:0000313" key="3">
    <source>
        <dbReference type="Proteomes" id="UP000633509"/>
    </source>
</evidence>
<keyword evidence="1" id="KW-0472">Membrane</keyword>
<keyword evidence="3" id="KW-1185">Reference proteome</keyword>
<protein>
    <submittedName>
        <fullName evidence="2">Uncharacterized protein</fullName>
    </submittedName>
</protein>
<dbReference type="RefSeq" id="WP_192788523.1">
    <property type="nucleotide sequence ID" value="NZ_JADBEK010000001.1"/>
</dbReference>
<dbReference type="Proteomes" id="UP000633509">
    <property type="component" value="Unassembled WGS sequence"/>
</dbReference>
<organism evidence="2 3">
    <name type="scientific">Nonomuraea angiospora</name>
    <dbReference type="NCBI Taxonomy" id="46172"/>
    <lineage>
        <taxon>Bacteria</taxon>
        <taxon>Bacillati</taxon>
        <taxon>Actinomycetota</taxon>
        <taxon>Actinomycetes</taxon>
        <taxon>Streptosporangiales</taxon>
        <taxon>Streptosporangiaceae</taxon>
        <taxon>Nonomuraea</taxon>
    </lineage>
</organism>
<keyword evidence="1" id="KW-0812">Transmembrane</keyword>
<accession>A0ABR9M5W7</accession>
<feature type="transmembrane region" description="Helical" evidence="1">
    <location>
        <begin position="40"/>
        <end position="58"/>
    </location>
</feature>
<evidence type="ECO:0000313" key="2">
    <source>
        <dbReference type="EMBL" id="MBE1588279.1"/>
    </source>
</evidence>
<dbReference type="EMBL" id="JADBEK010000001">
    <property type="protein sequence ID" value="MBE1588279.1"/>
    <property type="molecule type" value="Genomic_DNA"/>
</dbReference>
<comment type="caution">
    <text evidence="2">The sequence shown here is derived from an EMBL/GenBank/DDBJ whole genome shotgun (WGS) entry which is preliminary data.</text>
</comment>
<sequence>MRLVAVLGVAFRRARLAKVTAALGGAWSLSLVNIHGSYLMGASSVLLVAVPVLAALVGFHGDAPPARRPWWVALLPLTAVAMLAWAAPC</sequence>
<name>A0ABR9M5W7_9ACTN</name>
<proteinExistence type="predicted"/>
<keyword evidence="1" id="KW-1133">Transmembrane helix</keyword>
<feature type="transmembrane region" description="Helical" evidence="1">
    <location>
        <begin position="70"/>
        <end position="87"/>
    </location>
</feature>